<dbReference type="GO" id="GO:0005886">
    <property type="term" value="C:plasma membrane"/>
    <property type="evidence" value="ECO:0007669"/>
    <property type="project" value="UniProtKB-SubCell"/>
</dbReference>
<dbReference type="HOGENOM" id="CLU_059158_0_0_9"/>
<feature type="transmembrane region" description="Helical" evidence="3">
    <location>
        <begin position="6"/>
        <end position="27"/>
    </location>
</feature>
<evidence type="ECO:0000256" key="2">
    <source>
        <dbReference type="PIRSR" id="PIRSR018571-1"/>
    </source>
</evidence>
<evidence type="ECO:0000256" key="3">
    <source>
        <dbReference type="SAM" id="Phobius"/>
    </source>
</evidence>
<keyword evidence="1" id="KW-0645">Protease</keyword>
<comment type="subcellular location">
    <subcellularLocation>
        <location evidence="1">Cell membrane</location>
    </subcellularLocation>
</comment>
<comment type="similarity">
    <text evidence="1">Belongs to the peptidase U4 family.</text>
</comment>
<reference evidence="5" key="1">
    <citation type="journal article" date="2013" name="Genome Announc.">
        <title>First genome sequence of a syntrophic acetate-oxidizing bacterium, Tepidanaerobacter acetatoxydans strain Re1.</title>
        <authorList>
            <person name="Manzoor S."/>
            <person name="Bongcam-Rudloff E."/>
            <person name="Schnurer A."/>
            <person name="Muller B."/>
        </authorList>
    </citation>
    <scope>NUCLEOTIDE SEQUENCE [LARGE SCALE GENOMIC DNA]</scope>
    <source>
        <strain evidence="5">Re1</strain>
    </source>
</reference>
<protein>
    <recommendedName>
        <fullName evidence="1">Sporulation sigma-E factor-processing peptidase</fullName>
        <ecNumber evidence="1">3.4.23.-</ecNumber>
    </recommendedName>
    <alternativeName>
        <fullName evidence="1">Membrane-associated aspartic protease</fullName>
    </alternativeName>
    <alternativeName>
        <fullName evidence="1">Stage II sporulation protein GA</fullName>
    </alternativeName>
</protein>
<keyword evidence="5" id="KW-1185">Reference proteome</keyword>
<dbReference type="RefSeq" id="WP_013778217.1">
    <property type="nucleotide sequence ID" value="NC_015519.1"/>
</dbReference>
<dbReference type="Pfam" id="PF03419">
    <property type="entry name" value="Peptidase_U4"/>
    <property type="match status" value="1"/>
</dbReference>
<evidence type="ECO:0000313" key="4">
    <source>
        <dbReference type="EMBL" id="CDI40625.1"/>
    </source>
</evidence>
<keyword evidence="1" id="KW-0064">Aspartyl protease</keyword>
<keyword evidence="1" id="KW-0378">Hydrolase</keyword>
<dbReference type="OrthoDB" id="2690199at2"/>
<dbReference type="AlphaFoldDB" id="F4LT25"/>
<feature type="transmembrane region" description="Helical" evidence="3">
    <location>
        <begin position="90"/>
        <end position="109"/>
    </location>
</feature>
<dbReference type="GO" id="GO:0006508">
    <property type="term" value="P:proteolysis"/>
    <property type="evidence" value="ECO:0007669"/>
    <property type="project" value="UniProtKB-KW"/>
</dbReference>
<dbReference type="InterPro" id="IPR005081">
    <property type="entry name" value="SpoIIGA"/>
</dbReference>
<dbReference type="STRING" id="1209989.TepRe1_1148"/>
<feature type="transmembrane region" description="Helical" evidence="3">
    <location>
        <begin position="129"/>
        <end position="147"/>
    </location>
</feature>
<keyword evidence="1" id="KW-0749">Sporulation</keyword>
<keyword evidence="1" id="KW-1003">Cell membrane</keyword>
<evidence type="ECO:0000313" key="5">
    <source>
        <dbReference type="Proteomes" id="UP000010802"/>
    </source>
</evidence>
<keyword evidence="3" id="KW-1133">Transmembrane helix</keyword>
<name>F4LT25_TEPAE</name>
<evidence type="ECO:0000256" key="1">
    <source>
        <dbReference type="PIRNR" id="PIRNR018571"/>
    </source>
</evidence>
<proteinExistence type="inferred from homology"/>
<dbReference type="eggNOG" id="ENOG50301AF">
    <property type="taxonomic scope" value="Bacteria"/>
</dbReference>
<dbReference type="GO" id="GO:0030436">
    <property type="term" value="P:asexual sporulation"/>
    <property type="evidence" value="ECO:0007669"/>
    <property type="project" value="InterPro"/>
</dbReference>
<sequence>MILYFDVVLFINLIMNYVILYLVALILNKEKVYYKLFLGAVLGCIFLIGMVYPKFAFLTKLPSKIILSIAMVFISFSTKNIRDFLKTISFLYIISFMMGGGVLAFFFLLNLQESSLINNIIFNSISIPWWILLVSAFTVFVFLKYIWPIIYRILSKDALLVLITIVLDEKTTEVTALIDTGNDLFDPISNYPVIIVELNAVKNIFGMDFDVVFEEGIEKNLAAISELAANSKWASRFRVIPFESIGRNKGLMLGFKPDSVTIKYDKKILTTKDAVIGIYQKTLSHEGTYRALLNPILIN</sequence>
<feature type="transmembrane region" description="Helical" evidence="3">
    <location>
        <begin position="34"/>
        <end position="55"/>
    </location>
</feature>
<dbReference type="NCBIfam" id="TIGR02854">
    <property type="entry name" value="spore_II_GA"/>
    <property type="match status" value="1"/>
</dbReference>
<accession>F4LT25</accession>
<dbReference type="Proteomes" id="UP000010802">
    <property type="component" value="Chromosome"/>
</dbReference>
<organism evidence="4 5">
    <name type="scientific">Tepidanaerobacter acetatoxydans (strain DSM 21804 / JCM 16047 / Re1)</name>
    <dbReference type="NCBI Taxonomy" id="1209989"/>
    <lineage>
        <taxon>Bacteria</taxon>
        <taxon>Bacillati</taxon>
        <taxon>Bacillota</taxon>
        <taxon>Clostridia</taxon>
        <taxon>Thermosediminibacterales</taxon>
        <taxon>Tepidanaerobacteraceae</taxon>
        <taxon>Tepidanaerobacter</taxon>
    </lineage>
</organism>
<dbReference type="KEGG" id="tae:TepiRe1_1250"/>
<comment type="function">
    <text evidence="1">Probable aspartic protease that is responsible for the proteolytic cleavage of the RNA polymerase sigma E factor (SigE/spoIIGB) to yield the active peptide in the mother cell during sporulation. Responds to a signal from the forespore that is triggered by the extracellular signal protein SpoIIR.</text>
</comment>
<dbReference type="GO" id="GO:0030435">
    <property type="term" value="P:sporulation resulting in formation of a cellular spore"/>
    <property type="evidence" value="ECO:0007669"/>
    <property type="project" value="UniProtKB-KW"/>
</dbReference>
<dbReference type="GO" id="GO:0004190">
    <property type="term" value="F:aspartic-type endopeptidase activity"/>
    <property type="evidence" value="ECO:0007669"/>
    <property type="project" value="UniProtKB-KW"/>
</dbReference>
<keyword evidence="3" id="KW-0812">Transmembrane</keyword>
<keyword evidence="1 3" id="KW-0472">Membrane</keyword>
<dbReference type="PIRSF" id="PIRSF018571">
    <property type="entry name" value="SpoIIGA"/>
    <property type="match status" value="1"/>
</dbReference>
<feature type="active site" evidence="2">
    <location>
        <position position="179"/>
    </location>
</feature>
<dbReference type="KEGG" id="tep:TepRe1_1148"/>
<dbReference type="EMBL" id="HF563609">
    <property type="protein sequence ID" value="CDI40625.1"/>
    <property type="molecule type" value="Genomic_DNA"/>
</dbReference>
<gene>
    <name evidence="4" type="ordered locus">TEPIRE1_1250</name>
</gene>
<dbReference type="EC" id="3.4.23.-" evidence="1"/>